<reference evidence="7 8" key="1">
    <citation type="submission" date="2014-04" db="EMBL/GenBank/DDBJ databases">
        <title>The Genome Sequence of Thermoanaerobaculum aquaticum MP-01, The First Cultivated Group 23 Acidobacterium.</title>
        <authorList>
            <person name="Stamps B.W."/>
            <person name="Losey N.A."/>
            <person name="Lawson P.A."/>
            <person name="Stevenson B.S."/>
        </authorList>
    </citation>
    <scope>NUCLEOTIDE SEQUENCE [LARGE SCALE GENOMIC DNA]</scope>
    <source>
        <strain evidence="7 8">MP-01</strain>
    </source>
</reference>
<evidence type="ECO:0000256" key="4">
    <source>
        <dbReference type="ARBA" id="ARBA00023136"/>
    </source>
</evidence>
<sequence length="904" mass="98026">MLLAAIPWGQAPVTAVRVVAPGARDPARLTRIFGVQPGDVLNRQALRQGVQALLASREVEDAQVELTPEGDGLALVIHAQVASRVSRLEFSGLPARHKELVAQQLEIKVGAPLHVAHLEQALARASEALKADGYPNASLEPELDFDVKRGTVDVRIVGQLGPPLVLCQLEATGLPWEQAKLWQACDVKPGRRLTLGTREGMRRKLLSALRRAGYWQAEAEGPFLEPKSCGTLARFEVRPGDHFTLALTGDPIPKDALSEALPFVSGEDGFGEGSEEWLAGRLRLALQHRGFLLAQVSVTQEVAPSGRRLVVGVKRGGKLPIVAVRFPGLPEDERLAATLREHVAAAPGQLRRLAGHTVDEDTLAADRDAIRQALQALGYAQARVDGPRLVPEGRGVMLEFPVELGPRFVLGTVNVTGWPEGVPLPPLPLATGQPWSQGAEGDGQSLLADHLINAGYPNASVKASHQCRESTCDVTFEVQPGPRVNIARVVVAALGRTDPAVVERVVGLQAGEPFAPDNVLQAQRRLLSLGVFEKVTVREISGQDFGLQRGLVVEPVEAPSRSLSAGIGWDTEEKLRLSGSWSELNLWGKARTLSFEGRFSARTKRFQINYREPARLGLLGQPTWVAIYRTQETFPTYSLLRRGMWVELGDHLVRPRRFLLRYDYQIIAPDAPEEVLSSLERAKQKLRMASLTPIFEWDTRDDVLSPTRGLLLSLQLQRAFPVFLADASFTKLTAGFSWLKPAGDSVVAVGLRAGVVKPYQGSAATPDNLRVPIAVRFFAGGRVSHRAFATDRLGVPGQTLLCPPSKPNCTTGELEPVGGAAQLLANLEWRVPLSGSLGATVFVDSGNTWAGVSQVALGDLRWGAGLGLRFETPVGPLRLEYGWKLDRLPGESKGELFLAFGNPF</sequence>
<evidence type="ECO:0000256" key="2">
    <source>
        <dbReference type="ARBA" id="ARBA00022452"/>
    </source>
</evidence>
<evidence type="ECO:0000313" key="7">
    <source>
        <dbReference type="EMBL" id="KDA54003.1"/>
    </source>
</evidence>
<dbReference type="InterPro" id="IPR039910">
    <property type="entry name" value="D15-like"/>
</dbReference>
<proteinExistence type="predicted"/>
<keyword evidence="3" id="KW-0812">Transmembrane</keyword>
<dbReference type="STRING" id="1312852.EG19_02045"/>
<gene>
    <name evidence="7" type="ORF">EG19_02045</name>
</gene>
<dbReference type="EMBL" id="JMFG01000015">
    <property type="protein sequence ID" value="KDA54003.1"/>
    <property type="molecule type" value="Genomic_DNA"/>
</dbReference>
<name>A0A062XT54_9BACT</name>
<protein>
    <recommendedName>
        <fullName evidence="9">POTRA domain-containing protein</fullName>
    </recommendedName>
</protein>
<evidence type="ECO:0000313" key="8">
    <source>
        <dbReference type="Proteomes" id="UP000027284"/>
    </source>
</evidence>
<dbReference type="GO" id="GO:0019867">
    <property type="term" value="C:outer membrane"/>
    <property type="evidence" value="ECO:0007669"/>
    <property type="project" value="InterPro"/>
</dbReference>
<dbReference type="Pfam" id="PF01103">
    <property type="entry name" value="Omp85"/>
    <property type="match status" value="1"/>
</dbReference>
<dbReference type="PANTHER" id="PTHR12815">
    <property type="entry name" value="SORTING AND ASSEMBLY MACHINERY SAMM50 PROTEIN FAMILY MEMBER"/>
    <property type="match status" value="1"/>
</dbReference>
<dbReference type="Proteomes" id="UP000027284">
    <property type="component" value="Unassembled WGS sequence"/>
</dbReference>
<dbReference type="Gene3D" id="2.40.160.50">
    <property type="entry name" value="membrane protein fhac: a member of the omp85/tpsb transporter family"/>
    <property type="match status" value="1"/>
</dbReference>
<evidence type="ECO:0000259" key="5">
    <source>
        <dbReference type="Pfam" id="PF01103"/>
    </source>
</evidence>
<keyword evidence="4" id="KW-0472">Membrane</keyword>
<dbReference type="InterPro" id="IPR010827">
    <property type="entry name" value="BamA/TamA_POTRA"/>
</dbReference>
<keyword evidence="8" id="KW-1185">Reference proteome</keyword>
<dbReference type="InterPro" id="IPR000184">
    <property type="entry name" value="Bac_surfAg_D15"/>
</dbReference>
<evidence type="ECO:0008006" key="9">
    <source>
        <dbReference type="Google" id="ProtNLM"/>
    </source>
</evidence>
<feature type="domain" description="POTRA" evidence="6">
    <location>
        <begin position="84"/>
        <end position="156"/>
    </location>
</feature>
<accession>A0A062XT54</accession>
<evidence type="ECO:0000256" key="1">
    <source>
        <dbReference type="ARBA" id="ARBA00004370"/>
    </source>
</evidence>
<dbReference type="PANTHER" id="PTHR12815:SF18">
    <property type="entry name" value="SORTING AND ASSEMBLY MACHINERY COMPONENT 50 HOMOLOG"/>
    <property type="match status" value="1"/>
</dbReference>
<evidence type="ECO:0000256" key="3">
    <source>
        <dbReference type="ARBA" id="ARBA00022692"/>
    </source>
</evidence>
<dbReference type="Pfam" id="PF07244">
    <property type="entry name" value="POTRA"/>
    <property type="match status" value="1"/>
</dbReference>
<comment type="caution">
    <text evidence="7">The sequence shown here is derived from an EMBL/GenBank/DDBJ whole genome shotgun (WGS) entry which is preliminary data.</text>
</comment>
<feature type="domain" description="Bacterial surface antigen (D15)" evidence="5">
    <location>
        <begin position="585"/>
        <end position="890"/>
    </location>
</feature>
<dbReference type="Gene3D" id="3.10.20.310">
    <property type="entry name" value="membrane protein fhac"/>
    <property type="match status" value="2"/>
</dbReference>
<comment type="subcellular location">
    <subcellularLocation>
        <location evidence="1">Membrane</location>
    </subcellularLocation>
</comment>
<organism evidence="7 8">
    <name type="scientific">Thermoanaerobaculum aquaticum</name>
    <dbReference type="NCBI Taxonomy" id="1312852"/>
    <lineage>
        <taxon>Bacteria</taxon>
        <taxon>Pseudomonadati</taxon>
        <taxon>Acidobacteriota</taxon>
        <taxon>Thermoanaerobaculia</taxon>
        <taxon>Thermoanaerobaculales</taxon>
        <taxon>Thermoanaerobaculaceae</taxon>
        <taxon>Thermoanaerobaculum</taxon>
    </lineage>
</organism>
<keyword evidence="2" id="KW-1134">Transmembrane beta strand</keyword>
<evidence type="ECO:0000259" key="6">
    <source>
        <dbReference type="Pfam" id="PF07244"/>
    </source>
</evidence>
<dbReference type="AlphaFoldDB" id="A0A062XT54"/>